<reference evidence="1 2" key="1">
    <citation type="submission" date="2013-06" db="EMBL/GenBank/DDBJ databases">
        <authorList>
            <person name="Weinstock G."/>
            <person name="Sodergren E."/>
            <person name="Lobos E.A."/>
            <person name="Fulton L."/>
            <person name="Fulton R."/>
            <person name="Courtney L."/>
            <person name="Fronick C."/>
            <person name="O'Laughlin M."/>
            <person name="Godfrey J."/>
            <person name="Wilson R.M."/>
            <person name="Miner T."/>
            <person name="Farmer C."/>
            <person name="Delehaunty K."/>
            <person name="Cordes M."/>
            <person name="Minx P."/>
            <person name="Tomlinson C."/>
            <person name="Chen J."/>
            <person name="Wollam A."/>
            <person name="Pepin K.H."/>
            <person name="Bhonagiri V."/>
            <person name="Zhang X."/>
            <person name="Warren W."/>
            <person name="Mitreva M."/>
            <person name="Mardis E.R."/>
            <person name="Wilson R.K."/>
        </authorList>
    </citation>
    <scope>NUCLEOTIDE SEQUENCE [LARGE SCALE GENOMIC DNA]</scope>
    <source>
        <strain evidence="1 2">RP2S-4</strain>
    </source>
</reference>
<dbReference type="Proteomes" id="UP000015750">
    <property type="component" value="Unassembled WGS sequence"/>
</dbReference>
<gene>
    <name evidence="1" type="ORF">D358_02307</name>
</gene>
<protein>
    <submittedName>
        <fullName evidence="1">Uncharacterized protein</fullName>
    </submittedName>
</protein>
<name>A0ABC9TH15_ENTFL</name>
<comment type="caution">
    <text evidence="1">The sequence shown here is derived from an EMBL/GenBank/DDBJ whole genome shotgun (WGS) entry which is preliminary data.</text>
</comment>
<accession>A0ABC9TH15</accession>
<dbReference type="EMBL" id="ATIR01000083">
    <property type="protein sequence ID" value="EPI05935.1"/>
    <property type="molecule type" value="Genomic_DNA"/>
</dbReference>
<dbReference type="AlphaFoldDB" id="A0ABC9TH15"/>
<sequence>MKFQILLQLSDFSDDSYYTKAEESFFTGKMREKSRKSAILLLILSQIP</sequence>
<proteinExistence type="predicted"/>
<evidence type="ECO:0000313" key="2">
    <source>
        <dbReference type="Proteomes" id="UP000015750"/>
    </source>
</evidence>
<organism evidence="1 2">
    <name type="scientific">Enterococcus faecalis RP2S-4</name>
    <dbReference type="NCBI Taxonomy" id="1244145"/>
    <lineage>
        <taxon>Bacteria</taxon>
        <taxon>Bacillati</taxon>
        <taxon>Bacillota</taxon>
        <taxon>Bacilli</taxon>
        <taxon>Lactobacillales</taxon>
        <taxon>Enterococcaceae</taxon>
        <taxon>Enterococcus</taxon>
    </lineage>
</organism>
<evidence type="ECO:0000313" key="1">
    <source>
        <dbReference type="EMBL" id="EPI05935.1"/>
    </source>
</evidence>